<dbReference type="EMBL" id="CAJJDO010000128">
    <property type="protein sequence ID" value="CAD8201534.1"/>
    <property type="molecule type" value="Genomic_DNA"/>
</dbReference>
<evidence type="ECO:0000313" key="3">
    <source>
        <dbReference type="Proteomes" id="UP000689195"/>
    </source>
</evidence>
<dbReference type="GO" id="GO:0005096">
    <property type="term" value="F:GTPase activator activity"/>
    <property type="evidence" value="ECO:0007669"/>
    <property type="project" value="TreeGrafter"/>
</dbReference>
<dbReference type="FunFam" id="1.10.8.270:FF:000086">
    <property type="entry name" value="Uncharacterized protein"/>
    <property type="match status" value="1"/>
</dbReference>
<dbReference type="Proteomes" id="UP000689195">
    <property type="component" value="Unassembled WGS sequence"/>
</dbReference>
<dbReference type="Pfam" id="PF00566">
    <property type="entry name" value="RabGAP-TBC"/>
    <property type="match status" value="1"/>
</dbReference>
<dbReference type="SMART" id="SM00164">
    <property type="entry name" value="TBC"/>
    <property type="match status" value="1"/>
</dbReference>
<dbReference type="AlphaFoldDB" id="A0A8S1XKW3"/>
<gene>
    <name evidence="2" type="ORF">PPENT_87.1.T1280062</name>
</gene>
<evidence type="ECO:0000259" key="1">
    <source>
        <dbReference type="PROSITE" id="PS50086"/>
    </source>
</evidence>
<dbReference type="InterPro" id="IPR000195">
    <property type="entry name" value="Rab-GAP-TBC_dom"/>
</dbReference>
<evidence type="ECO:0000313" key="2">
    <source>
        <dbReference type="EMBL" id="CAD8201534.1"/>
    </source>
</evidence>
<comment type="caution">
    <text evidence="2">The sequence shown here is derived from an EMBL/GenBank/DDBJ whole genome shotgun (WGS) entry which is preliminary data.</text>
</comment>
<proteinExistence type="predicted"/>
<dbReference type="GO" id="GO:0031267">
    <property type="term" value="F:small GTPase binding"/>
    <property type="evidence" value="ECO:0007669"/>
    <property type="project" value="TreeGrafter"/>
</dbReference>
<dbReference type="PANTHER" id="PTHR47219">
    <property type="entry name" value="RAB GTPASE-ACTIVATING PROTEIN 1-LIKE"/>
    <property type="match status" value="1"/>
</dbReference>
<dbReference type="InterPro" id="IPR050302">
    <property type="entry name" value="Rab_GAP_TBC_domain"/>
</dbReference>
<dbReference type="PANTHER" id="PTHR47219:SF9">
    <property type="entry name" value="GTPASE ACTIVATING PROTEIN AND CENTROSOME-ASSOCIATED, ISOFORM B"/>
    <property type="match status" value="1"/>
</dbReference>
<feature type="domain" description="Rab-GAP TBC" evidence="1">
    <location>
        <begin position="614"/>
        <end position="806"/>
    </location>
</feature>
<keyword evidence="3" id="KW-1185">Reference proteome</keyword>
<organism evidence="2 3">
    <name type="scientific">Paramecium pentaurelia</name>
    <dbReference type="NCBI Taxonomy" id="43138"/>
    <lineage>
        <taxon>Eukaryota</taxon>
        <taxon>Sar</taxon>
        <taxon>Alveolata</taxon>
        <taxon>Ciliophora</taxon>
        <taxon>Intramacronucleata</taxon>
        <taxon>Oligohymenophorea</taxon>
        <taxon>Peniculida</taxon>
        <taxon>Parameciidae</taxon>
        <taxon>Paramecium</taxon>
    </lineage>
</organism>
<sequence>MQEQIIQESYSYLDDLNTKVQHTNTLVDVFKAFIRNIHQSFCTLSMQLNEFSEQFYTQLAKTPEENELNLFYYNLMSNTIINLSHNLEELMADMDQDIIQPYEDFQINYYQTNSTLFIKAREFLKQVQTQRESLFNKQQDYLKTAYDLEKRKNSKQLQLKADELFVDYRQELAIVNQLWHIFNEKFKSQFDEYDKNELTRTQLTKTTTEKVVSHISKVTNVLNQKLQQVLVTSNEKFSLIQNKHSNEKQPILKNIMRNRTFNIFKVTKQDNFITYEDWIANINSHDKFDPVNLQKFKLTQQMEQQINLLIDLIQQAKKQDYNKQQFQSVIDIDFETLFQYQDTRIKLLDSIIQIIDQSPTDVIVINPSSNDLLILIAKHLILNVQKDQNFNVIEFNSLLNFITQFGMREKNQFITIGQQASEKTFLFYEKNKWQQLLLYLNEKENLELTKKGEKNNQNNSKSIKPKKTQIINLLYQKKRIIQEQMTQEQRLNYLKVLLNLQKICSIMLKLDIKIDYASETIIILSKMCNIRVQDIVLLLEQFESIKIYMEQIQPQSPKTQQQIMEKKRLFYTLKKCLKYLPLSDQLTIVQINKEFSQLSMKVKQRYLCLNNLTERLSIKRKLLWISLLQPECIQLDYYKLKEKYSKQAGAKEATLEHQIAQDVQRSFNSGGQQSKINHLTLHNLLKLYAYYNNTISYTQGMNFVMGFIFTIMIEEELTFRCFAALINQLLKDVLLYDLKYIRVFFYKLDRLLAIFIPKVHQHLKDEKIEAGHYSAPWFITLFTGSFMKNEFSTVLFDIWDVLLSRGWCGFYQIILGIFSTYEEKILSMKFDILLQFLNNLSKAEFFTQNTDEIASLKTLKYRALKFKVTNKLIGELDKEYYLVRQKINNLMNS</sequence>
<dbReference type="PROSITE" id="PS50086">
    <property type="entry name" value="TBC_RABGAP"/>
    <property type="match status" value="1"/>
</dbReference>
<accession>A0A8S1XKW3</accession>
<dbReference type="OrthoDB" id="295078at2759"/>
<protein>
    <recommendedName>
        <fullName evidence="1">Rab-GAP TBC domain-containing protein</fullName>
    </recommendedName>
</protein>
<name>A0A8S1XKW3_9CILI</name>
<reference evidence="2" key="1">
    <citation type="submission" date="2021-01" db="EMBL/GenBank/DDBJ databases">
        <authorList>
            <consortium name="Genoscope - CEA"/>
            <person name="William W."/>
        </authorList>
    </citation>
    <scope>NUCLEOTIDE SEQUENCE</scope>
</reference>